<evidence type="ECO:0000256" key="1">
    <source>
        <dbReference type="ARBA" id="ARBA00004141"/>
    </source>
</evidence>
<feature type="transmembrane region" description="Helical" evidence="5">
    <location>
        <begin position="216"/>
        <end position="240"/>
    </location>
</feature>
<gene>
    <name evidence="6" type="ORF">MAR_003943</name>
</gene>
<evidence type="ECO:0000313" key="7">
    <source>
        <dbReference type="Proteomes" id="UP001164746"/>
    </source>
</evidence>
<evidence type="ECO:0000313" key="6">
    <source>
        <dbReference type="EMBL" id="WAR13838.1"/>
    </source>
</evidence>
<protein>
    <submittedName>
        <fullName evidence="6">ACATN-like protein</fullName>
    </submittedName>
</protein>
<feature type="transmembrane region" description="Helical" evidence="5">
    <location>
        <begin position="431"/>
        <end position="448"/>
    </location>
</feature>
<dbReference type="PANTHER" id="PTHR12778">
    <property type="entry name" value="SOLUTE CARRIER FAMILY 33 ACETYL-COA TRANSPORTER -RELATED"/>
    <property type="match status" value="1"/>
</dbReference>
<keyword evidence="2 5" id="KW-0812">Transmembrane</keyword>
<comment type="subcellular location">
    <subcellularLocation>
        <location evidence="1">Membrane</location>
        <topology evidence="1">Multi-pass membrane protein</topology>
    </subcellularLocation>
</comment>
<dbReference type="EMBL" id="CP111020">
    <property type="protein sequence ID" value="WAR13838.1"/>
    <property type="molecule type" value="Genomic_DNA"/>
</dbReference>
<reference evidence="6" key="1">
    <citation type="submission" date="2022-11" db="EMBL/GenBank/DDBJ databases">
        <title>Centuries of genome instability and evolution in soft-shell clam transmissible cancer (bioRxiv).</title>
        <authorList>
            <person name="Hart S.F.M."/>
            <person name="Yonemitsu M.A."/>
            <person name="Giersch R.M."/>
            <person name="Beal B.F."/>
            <person name="Arriagada G."/>
            <person name="Davis B.W."/>
            <person name="Ostrander E.A."/>
            <person name="Goff S.P."/>
            <person name="Metzger M.J."/>
        </authorList>
    </citation>
    <scope>NUCLEOTIDE SEQUENCE</scope>
    <source>
        <strain evidence="6">MELC-2E11</strain>
        <tissue evidence="6">Siphon/mantle</tissue>
    </source>
</reference>
<dbReference type="Proteomes" id="UP001164746">
    <property type="component" value="Chromosome 9"/>
</dbReference>
<evidence type="ECO:0000256" key="2">
    <source>
        <dbReference type="ARBA" id="ARBA00022692"/>
    </source>
</evidence>
<accession>A0ABY7EZB9</accession>
<feature type="transmembrane region" description="Helical" evidence="5">
    <location>
        <begin position="79"/>
        <end position="103"/>
    </location>
</feature>
<dbReference type="PANTHER" id="PTHR12778:SF9">
    <property type="entry name" value="ACETYL-COENZYME A TRANSPORTER 1"/>
    <property type="match status" value="1"/>
</dbReference>
<evidence type="ECO:0000256" key="5">
    <source>
        <dbReference type="SAM" id="Phobius"/>
    </source>
</evidence>
<dbReference type="InterPro" id="IPR004752">
    <property type="entry name" value="AmpG_permease/AT-1"/>
</dbReference>
<keyword evidence="4 5" id="KW-0472">Membrane</keyword>
<dbReference type="SUPFAM" id="SSF103473">
    <property type="entry name" value="MFS general substrate transporter"/>
    <property type="match status" value="1"/>
</dbReference>
<dbReference type="InterPro" id="IPR036259">
    <property type="entry name" value="MFS_trans_sf"/>
</dbReference>
<keyword evidence="3 5" id="KW-1133">Transmembrane helix</keyword>
<sequence length="467" mass="52366">MKGDNFDFKVKPETQFYFHFQLECGILYRLSALQHIMKCQAQKCEFKEIEYAVLHKDGSEAESSSTGRHHGLKGDVKNIILLTLLYVLQGVPLGLSASIPLILQTKKVGYDVQARFSFIDWPFSMKLLWAPIVDSLYVKKFGRRKTWLMPTQYLIGIFMLYLSTRVDGILGKGENGSGNIDLMTLFVVFFFLNFLAATQDISLDGWAISMLARHNVGWASTCNSVGQTAGIFLGNVLFLTLESADFCNKYLRSQPSEQGIITFSGFLYFWGFVFFTVTTLVLIFKPERLEPGVDHEQGIVETYRQLYRVMKLKPVAFVAVDAVSQLKLIDAGVSKTTIALYAVPLVPIQLILPFVISKHSAGPRPLNVFCVSMFVSRMAFNAKVSDPAIGGTYMTLLNTLGNLGWSWPSTLGLWLACTAGGGNCVTLVDGYYIECVVCLGVGVLWYLWKQKETRQLDNLEIENWKIS</sequence>
<feature type="transmembrane region" description="Helical" evidence="5">
    <location>
        <begin position="147"/>
        <end position="164"/>
    </location>
</feature>
<feature type="transmembrane region" description="Helical" evidence="5">
    <location>
        <begin position="338"/>
        <end position="356"/>
    </location>
</feature>
<dbReference type="Pfam" id="PF13000">
    <property type="entry name" value="Acatn"/>
    <property type="match status" value="3"/>
</dbReference>
<feature type="transmembrane region" description="Helical" evidence="5">
    <location>
        <begin position="176"/>
        <end position="195"/>
    </location>
</feature>
<evidence type="ECO:0000256" key="3">
    <source>
        <dbReference type="ARBA" id="ARBA00022989"/>
    </source>
</evidence>
<feature type="transmembrane region" description="Helical" evidence="5">
    <location>
        <begin position="260"/>
        <end position="284"/>
    </location>
</feature>
<proteinExistence type="predicted"/>
<keyword evidence="7" id="KW-1185">Reference proteome</keyword>
<name>A0ABY7EZB9_MYAAR</name>
<organism evidence="6 7">
    <name type="scientific">Mya arenaria</name>
    <name type="common">Soft-shell clam</name>
    <dbReference type="NCBI Taxonomy" id="6604"/>
    <lineage>
        <taxon>Eukaryota</taxon>
        <taxon>Metazoa</taxon>
        <taxon>Spiralia</taxon>
        <taxon>Lophotrochozoa</taxon>
        <taxon>Mollusca</taxon>
        <taxon>Bivalvia</taxon>
        <taxon>Autobranchia</taxon>
        <taxon>Heteroconchia</taxon>
        <taxon>Euheterodonta</taxon>
        <taxon>Imparidentia</taxon>
        <taxon>Neoheterodontei</taxon>
        <taxon>Myida</taxon>
        <taxon>Myoidea</taxon>
        <taxon>Myidae</taxon>
        <taxon>Mya</taxon>
    </lineage>
</organism>
<evidence type="ECO:0000256" key="4">
    <source>
        <dbReference type="ARBA" id="ARBA00023136"/>
    </source>
</evidence>
<dbReference type="InterPro" id="IPR024371">
    <property type="entry name" value="AcetylCoA_trans_1-like"/>
</dbReference>